<dbReference type="Pfam" id="PF12770">
    <property type="entry name" value="CHAT"/>
    <property type="match status" value="1"/>
</dbReference>
<protein>
    <submittedName>
        <fullName evidence="4">CHAT domain protein</fullName>
    </submittedName>
</protein>
<dbReference type="PANTHER" id="PTHR10098:SF108">
    <property type="entry name" value="TETRATRICOPEPTIDE REPEAT PROTEIN 28"/>
    <property type="match status" value="1"/>
</dbReference>
<evidence type="ECO:0000259" key="3">
    <source>
        <dbReference type="Pfam" id="PF12770"/>
    </source>
</evidence>
<keyword evidence="2" id="KW-0732">Signal</keyword>
<evidence type="ECO:0000313" key="5">
    <source>
        <dbReference type="Proteomes" id="UP000322214"/>
    </source>
</evidence>
<feature type="compositionally biased region" description="Basic and acidic residues" evidence="1">
    <location>
        <begin position="536"/>
        <end position="560"/>
    </location>
</feature>
<dbReference type="SUPFAM" id="SSF48452">
    <property type="entry name" value="TPR-like"/>
    <property type="match status" value="1"/>
</dbReference>
<dbReference type="EMBL" id="CP042912">
    <property type="protein sequence ID" value="QEG25196.1"/>
    <property type="molecule type" value="Genomic_DNA"/>
</dbReference>
<dbReference type="Proteomes" id="UP000322214">
    <property type="component" value="Chromosome"/>
</dbReference>
<dbReference type="KEGG" id="mff:MFFC18_51200"/>
<dbReference type="InterPro" id="IPR011990">
    <property type="entry name" value="TPR-like_helical_dom_sf"/>
</dbReference>
<dbReference type="Gene3D" id="1.25.40.10">
    <property type="entry name" value="Tetratricopeptide repeat domain"/>
    <property type="match status" value="1"/>
</dbReference>
<feature type="region of interest" description="Disordered" evidence="1">
    <location>
        <begin position="536"/>
        <end position="573"/>
    </location>
</feature>
<feature type="signal peptide" evidence="2">
    <location>
        <begin position="1"/>
        <end position="24"/>
    </location>
</feature>
<evidence type="ECO:0000256" key="2">
    <source>
        <dbReference type="SAM" id="SignalP"/>
    </source>
</evidence>
<dbReference type="AlphaFoldDB" id="A0A5B9PKG6"/>
<accession>A0A5B9PKG6</accession>
<keyword evidence="5" id="KW-1185">Reference proteome</keyword>
<gene>
    <name evidence="4" type="ORF">MFFC18_51200</name>
</gene>
<dbReference type="OrthoDB" id="220792at2"/>
<feature type="chain" id="PRO_5022679033" evidence="2">
    <location>
        <begin position="25"/>
        <end position="865"/>
    </location>
</feature>
<dbReference type="RefSeq" id="WP_075085839.1">
    <property type="nucleotide sequence ID" value="NZ_CP042912.1"/>
</dbReference>
<evidence type="ECO:0000313" key="4">
    <source>
        <dbReference type="EMBL" id="QEG25196.1"/>
    </source>
</evidence>
<dbReference type="InterPro" id="IPR024983">
    <property type="entry name" value="CHAT_dom"/>
</dbReference>
<sequence precursor="true">MKKFKLIIVAVAMFICCSQSQAFAWQAGLGQRMDAAIKMMRDAGNNQPEAIIAMLNAGAQGYFTSGDLDKAIARIDEAIALARKENRHAEFMTSMDIAARILARKDDESAYRFLTSQLRASGDKIEFKKQVLKAIKIHLMKTGNVPLKAISDFEMLQIVHKDNPGSEEEYEALMSFGSAAVQNKIFDLGGEAIREAKGIASKLERNDLLMRADAILGMSLLGIDSNEAAETLLSKTIELQGEGTEMLRPMVAHSLAQSQIKQGKWKEATRTIDKATGENVDSMVKLNLDQLRVPVSMLQADAGDKSERAAALKAIIDSQTELVAEKEKTLLTNGMDKKTVSGILINDRLTLASFLVTLNQLDEANKVLDEIDRAIVSQQAQYKDLARTGIITGEMSQRLLSDQISESGEYRQQILIKQKRYREALVLAENTRGRSQVEMLREKLGVAAEDETKALSFDDMAAIAKEQKTTLVMYSIAHLFDRQTRAWLPKNHSASRPHAIFAWVIQPNGDANFVSVPLRGSLDKLVALSRSEILARPKKPAEPKKAEEKSDETKQKARDASDEESVAKSDQPVGNKFKATQILTTLLIDPIEKWLPKDPGARVTFMPQGSLYLVPFAALPDKDGEPLLVKHTISYAPSIEMMRLAKQQQREVASAGSKEILIVGNPNMPSYQSRPDKPPKALTPLKGAEAEAKYLGDLLGVKPMIGEDATEVAVAEKMKSARFIHLATHGLLESENGFTQGYLSAVALGPSEGEDGFLTVRETMRMDLKAELVVLSACDTGRGVITGDGVIGLSQGYVSAGVPTIVVSLWPVSDQATAVLMSYFYQAMLKGADKATALRLAMLKTREKFPAPRLWAPFSLSGVAQ</sequence>
<dbReference type="STRING" id="980251.GCA_001642875_03843"/>
<dbReference type="PANTHER" id="PTHR10098">
    <property type="entry name" value="RAPSYN-RELATED"/>
    <property type="match status" value="1"/>
</dbReference>
<organism evidence="4 5">
    <name type="scientific">Mariniblastus fucicola</name>
    <dbReference type="NCBI Taxonomy" id="980251"/>
    <lineage>
        <taxon>Bacteria</taxon>
        <taxon>Pseudomonadati</taxon>
        <taxon>Planctomycetota</taxon>
        <taxon>Planctomycetia</taxon>
        <taxon>Pirellulales</taxon>
        <taxon>Pirellulaceae</taxon>
        <taxon>Mariniblastus</taxon>
    </lineage>
</organism>
<name>A0A5B9PKG6_9BACT</name>
<feature type="domain" description="CHAT" evidence="3">
    <location>
        <begin position="581"/>
        <end position="862"/>
    </location>
</feature>
<proteinExistence type="predicted"/>
<reference evidence="4 5" key="1">
    <citation type="submission" date="2019-08" db="EMBL/GenBank/DDBJ databases">
        <title>Deep-cultivation of Planctomycetes and their phenomic and genomic characterization uncovers novel biology.</title>
        <authorList>
            <person name="Wiegand S."/>
            <person name="Jogler M."/>
            <person name="Boedeker C."/>
            <person name="Pinto D."/>
            <person name="Vollmers J."/>
            <person name="Rivas-Marin E."/>
            <person name="Kohn T."/>
            <person name="Peeters S.H."/>
            <person name="Heuer A."/>
            <person name="Rast P."/>
            <person name="Oberbeckmann S."/>
            <person name="Bunk B."/>
            <person name="Jeske O."/>
            <person name="Meyerdierks A."/>
            <person name="Storesund J.E."/>
            <person name="Kallscheuer N."/>
            <person name="Luecker S."/>
            <person name="Lage O.M."/>
            <person name="Pohl T."/>
            <person name="Merkel B.J."/>
            <person name="Hornburger P."/>
            <person name="Mueller R.-W."/>
            <person name="Bruemmer F."/>
            <person name="Labrenz M."/>
            <person name="Spormann A.M."/>
            <person name="Op den Camp H."/>
            <person name="Overmann J."/>
            <person name="Amann R."/>
            <person name="Jetten M.S.M."/>
            <person name="Mascher T."/>
            <person name="Medema M.H."/>
            <person name="Devos D.P."/>
            <person name="Kaster A.-K."/>
            <person name="Ovreas L."/>
            <person name="Rohde M."/>
            <person name="Galperin M.Y."/>
            <person name="Jogler C."/>
        </authorList>
    </citation>
    <scope>NUCLEOTIDE SEQUENCE [LARGE SCALE GENOMIC DNA]</scope>
    <source>
        <strain evidence="4 5">FC18</strain>
    </source>
</reference>
<evidence type="ECO:0000256" key="1">
    <source>
        <dbReference type="SAM" id="MobiDB-lite"/>
    </source>
</evidence>